<name>A0A2L0V0J9_9CAUD</name>
<dbReference type="GeneID" id="40088568"/>
<dbReference type="RefSeq" id="YP_009612230.1">
    <property type="nucleotide sequence ID" value="NC_042013.1"/>
</dbReference>
<organism evidence="1 2">
    <name type="scientific">Agrobacterium phage Atu_ph07</name>
    <dbReference type="NCBI Taxonomy" id="2024264"/>
    <lineage>
        <taxon>Viruses</taxon>
        <taxon>Duplodnaviria</taxon>
        <taxon>Heunggongvirae</taxon>
        <taxon>Uroviricota</taxon>
        <taxon>Caudoviricetes</taxon>
        <taxon>Polybotosvirus</taxon>
        <taxon>Polybotosvirus Atuph07</taxon>
    </lineage>
</organism>
<evidence type="ECO:0000313" key="2">
    <source>
        <dbReference type="Proteomes" id="UP000223025"/>
    </source>
</evidence>
<sequence>MLIPPIQREFEKGVKNVIVIRTVQETNIYTNIQDILPLNFDGMEELYFNYGGTLKRLTLRVGNEQSISFENVSFPEAISIIHNRNL</sequence>
<keyword evidence="2" id="KW-1185">Reference proteome</keyword>
<protein>
    <submittedName>
        <fullName evidence="1">Uncharacterized protein</fullName>
    </submittedName>
</protein>
<dbReference type="KEGG" id="vg:40088568"/>
<accession>A0A2L0V0J9</accession>
<dbReference type="Proteomes" id="UP000223025">
    <property type="component" value="Segment"/>
</dbReference>
<dbReference type="EMBL" id="MF403008">
    <property type="protein sequence ID" value="AUZ95324.1"/>
    <property type="molecule type" value="Genomic_DNA"/>
</dbReference>
<proteinExistence type="predicted"/>
<evidence type="ECO:0000313" key="1">
    <source>
        <dbReference type="EMBL" id="AUZ95324.1"/>
    </source>
</evidence>
<reference evidence="1 2" key="1">
    <citation type="submission" date="2017-06" db="EMBL/GenBank/DDBJ databases">
        <authorList>
            <person name="Kim H.J."/>
            <person name="Triplett B.A."/>
        </authorList>
    </citation>
    <scope>NUCLEOTIDE SEQUENCE [LARGE SCALE GENOMIC DNA]</scope>
</reference>